<dbReference type="Proteomes" id="UP001500124">
    <property type="component" value="Unassembled WGS sequence"/>
</dbReference>
<reference evidence="2" key="1">
    <citation type="journal article" date="2019" name="Int. J. Syst. Evol. Microbiol.">
        <title>The Global Catalogue of Microorganisms (GCM) 10K type strain sequencing project: providing services to taxonomists for standard genome sequencing and annotation.</title>
        <authorList>
            <consortium name="The Broad Institute Genomics Platform"/>
            <consortium name="The Broad Institute Genome Sequencing Center for Infectious Disease"/>
            <person name="Wu L."/>
            <person name="Ma J."/>
        </authorList>
    </citation>
    <scope>NUCLEOTIDE SEQUENCE [LARGE SCALE GENOMIC DNA]</scope>
    <source>
        <strain evidence="2">JCM 18410</strain>
    </source>
</reference>
<comment type="caution">
    <text evidence="1">The sequence shown here is derived from an EMBL/GenBank/DDBJ whole genome shotgun (WGS) entry which is preliminary data.</text>
</comment>
<protein>
    <recommendedName>
        <fullName evidence="3">DUF1795 domain-containing protein</fullName>
    </recommendedName>
</protein>
<proteinExistence type="predicted"/>
<evidence type="ECO:0000313" key="1">
    <source>
        <dbReference type="EMBL" id="GAA5068127.1"/>
    </source>
</evidence>
<organism evidence="1 2">
    <name type="scientific">Streptomyces similanensis</name>
    <dbReference type="NCBI Taxonomy" id="1274988"/>
    <lineage>
        <taxon>Bacteria</taxon>
        <taxon>Bacillati</taxon>
        <taxon>Actinomycetota</taxon>
        <taxon>Actinomycetes</taxon>
        <taxon>Kitasatosporales</taxon>
        <taxon>Streptomycetaceae</taxon>
        <taxon>Streptomyces</taxon>
    </lineage>
</organism>
<accession>A0ABP9L295</accession>
<keyword evidence="2" id="KW-1185">Reference proteome</keyword>
<dbReference type="Gene3D" id="3.40.1000.10">
    <property type="entry name" value="Mog1/PsbP, alpha/beta/alpha sandwich"/>
    <property type="match status" value="1"/>
</dbReference>
<evidence type="ECO:0008006" key="3">
    <source>
        <dbReference type="Google" id="ProtNLM"/>
    </source>
</evidence>
<gene>
    <name evidence="1" type="ORF">GCM10023336_51000</name>
</gene>
<dbReference type="EMBL" id="BAABKC010000079">
    <property type="protein sequence ID" value="GAA5068127.1"/>
    <property type="molecule type" value="Genomic_DNA"/>
</dbReference>
<name>A0ABP9L295_9ACTN</name>
<dbReference type="RefSeq" id="WP_345670441.1">
    <property type="nucleotide sequence ID" value="NZ_BAABKC010000079.1"/>
</dbReference>
<sequence length="165" mass="17493">MSTTLPIPIRFDVPPGWRAASPEEVGAPGAAFVAVHPPSDAGFTANITVDGEYRPDSASLPEIAEESVRHMNRSVASVLVTDRRETGSADAPGLTQTLAFSVVVGGRSHDLVQSQVYLAMLDVDDPHRRAVIRLAFTSSASQHSALLDDFQDVVRSVRPGGSTTS</sequence>
<evidence type="ECO:0000313" key="2">
    <source>
        <dbReference type="Proteomes" id="UP001500124"/>
    </source>
</evidence>